<comment type="caution">
    <text evidence="2">The sequence shown here is derived from an EMBL/GenBank/DDBJ whole genome shotgun (WGS) entry which is preliminary data.</text>
</comment>
<dbReference type="EMBL" id="VMTX01000031">
    <property type="protein sequence ID" value="TVU80462.1"/>
    <property type="molecule type" value="Genomic_DNA"/>
</dbReference>
<proteinExistence type="predicted"/>
<feature type="signal peptide" evidence="1">
    <location>
        <begin position="1"/>
        <end position="27"/>
    </location>
</feature>
<reference evidence="2 3" key="1">
    <citation type="submission" date="2019-07" db="EMBL/GenBank/DDBJ databases">
        <title>Draft genome of C. aurimucosum strain 15-4290.</title>
        <authorList>
            <person name="Pacheco L.G.C."/>
            <person name="Aguiar E.R.G.R."/>
            <person name="Navas J."/>
            <person name="Santos C.S."/>
            <person name="Rocha D.J.P.G."/>
        </authorList>
    </citation>
    <scope>NUCLEOTIDE SEQUENCE [LARGE SCALE GENOMIC DNA]</scope>
    <source>
        <strain evidence="2 3">15-4290</strain>
    </source>
</reference>
<organism evidence="2 3">
    <name type="scientific">Corynebacterium aurimucosum</name>
    <dbReference type="NCBI Taxonomy" id="169292"/>
    <lineage>
        <taxon>Bacteria</taxon>
        <taxon>Bacillati</taxon>
        <taxon>Actinomycetota</taxon>
        <taxon>Actinomycetes</taxon>
        <taxon>Mycobacteriales</taxon>
        <taxon>Corynebacteriaceae</taxon>
        <taxon>Corynebacterium</taxon>
    </lineage>
</organism>
<name>A0A558IGN1_9CORY</name>
<sequence>MFKTKIASTTAAVAIACGLIATPAANAALPTRDLGPANPTTIGEHCTNPGDTGQTVEIKRTYFDGSAGSWTISNYNDEPLPVTRSIKETKTKTWNVSAGVDFKLLDLINFTFSSSYTDSQSYEVGEQVGPYNIAPGKTAVMRAGWVVSDFEGQKTICGSDNTWQANGETFTATLPKERHVEVSTRDNNDWG</sequence>
<accession>A0A558IGN1</accession>
<evidence type="ECO:0000313" key="3">
    <source>
        <dbReference type="Proteomes" id="UP000320648"/>
    </source>
</evidence>
<protein>
    <recommendedName>
        <fullName evidence="4">Secreted protein</fullName>
    </recommendedName>
</protein>
<dbReference type="RefSeq" id="WP_158382143.1">
    <property type="nucleotide sequence ID" value="NZ_VMTX01000031.1"/>
</dbReference>
<dbReference type="PROSITE" id="PS51257">
    <property type="entry name" value="PROKAR_LIPOPROTEIN"/>
    <property type="match status" value="1"/>
</dbReference>
<dbReference type="Proteomes" id="UP000320648">
    <property type="component" value="Unassembled WGS sequence"/>
</dbReference>
<dbReference type="AlphaFoldDB" id="A0A558IGN1"/>
<evidence type="ECO:0000313" key="2">
    <source>
        <dbReference type="EMBL" id="TVU80462.1"/>
    </source>
</evidence>
<evidence type="ECO:0000256" key="1">
    <source>
        <dbReference type="SAM" id="SignalP"/>
    </source>
</evidence>
<gene>
    <name evidence="2" type="ORF">FQN05_13165</name>
</gene>
<evidence type="ECO:0008006" key="4">
    <source>
        <dbReference type="Google" id="ProtNLM"/>
    </source>
</evidence>
<keyword evidence="1" id="KW-0732">Signal</keyword>
<feature type="chain" id="PRO_5021734910" description="Secreted protein" evidence="1">
    <location>
        <begin position="28"/>
        <end position="191"/>
    </location>
</feature>